<feature type="region of interest" description="Disordered" evidence="1">
    <location>
        <begin position="1"/>
        <end position="67"/>
    </location>
</feature>
<feature type="compositionally biased region" description="Basic residues" evidence="1">
    <location>
        <begin position="337"/>
        <end position="353"/>
    </location>
</feature>
<evidence type="ECO:0000313" key="3">
    <source>
        <dbReference type="EMBL" id="CAG5097183.1"/>
    </source>
</evidence>
<feature type="compositionally biased region" description="Basic and acidic residues" evidence="1">
    <location>
        <begin position="307"/>
        <end position="336"/>
    </location>
</feature>
<comment type="caution">
    <text evidence="3">The sequence shown here is derived from an EMBL/GenBank/DDBJ whole genome shotgun (WGS) entry which is preliminary data.</text>
</comment>
<feature type="compositionally biased region" description="Basic and acidic residues" evidence="1">
    <location>
        <begin position="287"/>
        <end position="299"/>
    </location>
</feature>
<accession>A0A8J2HIT2</accession>
<feature type="compositionally biased region" description="Basic residues" evidence="1">
    <location>
        <begin position="80"/>
        <end position="94"/>
    </location>
</feature>
<organism evidence="3 4">
    <name type="scientific">Cotesia congregata</name>
    <name type="common">Parasitoid wasp</name>
    <name type="synonym">Apanteles congregatus</name>
    <dbReference type="NCBI Taxonomy" id="51543"/>
    <lineage>
        <taxon>Eukaryota</taxon>
        <taxon>Metazoa</taxon>
        <taxon>Ecdysozoa</taxon>
        <taxon>Arthropoda</taxon>
        <taxon>Hexapoda</taxon>
        <taxon>Insecta</taxon>
        <taxon>Pterygota</taxon>
        <taxon>Neoptera</taxon>
        <taxon>Endopterygota</taxon>
        <taxon>Hymenoptera</taxon>
        <taxon>Apocrita</taxon>
        <taxon>Ichneumonoidea</taxon>
        <taxon>Braconidae</taxon>
        <taxon>Microgastrinae</taxon>
        <taxon>Cotesia</taxon>
    </lineage>
</organism>
<evidence type="ECO:0000313" key="4">
    <source>
        <dbReference type="Proteomes" id="UP000786811"/>
    </source>
</evidence>
<dbReference type="Proteomes" id="UP000786811">
    <property type="component" value="Unassembled WGS sequence"/>
</dbReference>
<sequence length="460" mass="54066">MAAMCLDMRRARKNDLRSRNASSHPSGSGHHPSDYAEEEKQRRRHEWMLEQEKKREHERRKQIMIQQYEARRAHELALRNAHRSSHRARTRSQSRSRSFSSSRSRERKRTPSRSRSRNKSTRNRDRSRSRSSRSRSSDHSRKQRVRCNVSKTLVMAKSAPVFKGPEISPIPLADLKKIKIDIHRQIPTTVPQPEKLERDILNPEDIVVARKDGEGIIPIFDRPELKTTGISTPEVKELRTIISVQNGKRRSSRRRSSSSSSSRHRRSPSSNRRSSSSSPRHRRSRSPRRESRYKSSRYEKKSRHNSKYREHSRDRKNDDKPRSRDRHRLSEAGSRDNRRHGSSSRGHGSRHRSTSRDRDRRHSSHRIAHNYDRYESHSSRRVPPYMKPLQFPYYFADYMRPIVIDPVMAMRAPMPYVRGRMPPMMGMGGPIRPNFPRFGPPEMIRPYGPPGPPHSRPGRL</sequence>
<keyword evidence="4" id="KW-1185">Reference proteome</keyword>
<feature type="compositionally biased region" description="Basic residues" evidence="1">
    <location>
        <begin position="105"/>
        <end position="121"/>
    </location>
</feature>
<dbReference type="EMBL" id="CAJNRD030001121">
    <property type="protein sequence ID" value="CAG5097183.1"/>
    <property type="molecule type" value="Genomic_DNA"/>
</dbReference>
<feature type="compositionally biased region" description="Basic residues" evidence="1">
    <location>
        <begin position="247"/>
        <end position="267"/>
    </location>
</feature>
<feature type="compositionally biased region" description="Basic and acidic residues" evidence="1">
    <location>
        <begin position="369"/>
        <end position="378"/>
    </location>
</feature>
<feature type="region of interest" description="Disordered" evidence="1">
    <location>
        <begin position="439"/>
        <end position="460"/>
    </location>
</feature>
<feature type="region of interest" description="Disordered" evidence="1">
    <location>
        <begin position="238"/>
        <end position="380"/>
    </location>
</feature>
<feature type="domain" description="Complementary sex determination N-terminal" evidence="2">
    <location>
        <begin position="106"/>
        <end position="211"/>
    </location>
</feature>
<feature type="compositionally biased region" description="Basic and acidic residues" evidence="1">
    <location>
        <begin position="31"/>
        <end position="61"/>
    </location>
</feature>
<dbReference type="AlphaFoldDB" id="A0A8J2HIT2"/>
<gene>
    <name evidence="3" type="ORF">HICCMSTLAB_LOCUS8583</name>
</gene>
<evidence type="ECO:0000256" key="1">
    <source>
        <dbReference type="SAM" id="MobiDB-lite"/>
    </source>
</evidence>
<reference evidence="3" key="1">
    <citation type="submission" date="2021-04" db="EMBL/GenBank/DDBJ databases">
        <authorList>
            <person name="Chebbi M.A.C M."/>
        </authorList>
    </citation>
    <scope>NUCLEOTIDE SEQUENCE</scope>
</reference>
<proteinExistence type="predicted"/>
<dbReference type="Pfam" id="PF12278">
    <property type="entry name" value="SDP_N"/>
    <property type="match status" value="1"/>
</dbReference>
<feature type="compositionally biased region" description="Pro residues" evidence="1">
    <location>
        <begin position="447"/>
        <end position="460"/>
    </location>
</feature>
<dbReference type="OrthoDB" id="8194777at2759"/>
<feature type="region of interest" description="Disordered" evidence="1">
    <location>
        <begin position="79"/>
        <end position="150"/>
    </location>
</feature>
<protein>
    <submittedName>
        <fullName evidence="3">Transformer</fullName>
    </submittedName>
</protein>
<feature type="compositionally biased region" description="Basic and acidic residues" evidence="1">
    <location>
        <begin position="7"/>
        <end position="18"/>
    </location>
</feature>
<evidence type="ECO:0000259" key="2">
    <source>
        <dbReference type="Pfam" id="PF12278"/>
    </source>
</evidence>
<dbReference type="InterPro" id="IPR022063">
    <property type="entry name" value="Sex_determin_N"/>
</dbReference>
<name>A0A8J2HIT2_COTCN</name>
<feature type="compositionally biased region" description="Low complexity" evidence="1">
    <location>
        <begin position="268"/>
        <end position="278"/>
    </location>
</feature>